<comment type="similarity">
    <text evidence="3">Belongs to the IspD/TarI cytidylyltransferase family. IspD subfamily.</text>
</comment>
<dbReference type="EC" id="2.7.7.60" evidence="3"/>
<dbReference type="GO" id="GO:0050518">
    <property type="term" value="F:2-C-methyl-D-erythritol 4-phosphate cytidylyltransferase activity"/>
    <property type="evidence" value="ECO:0007669"/>
    <property type="project" value="UniProtKB-UniRule"/>
</dbReference>
<dbReference type="NCBIfam" id="NF001186">
    <property type="entry name" value="PRK00155.2-3"/>
    <property type="match status" value="1"/>
</dbReference>
<dbReference type="AlphaFoldDB" id="A0A941F610"/>
<feature type="site" description="Positions MEP for the nucleophilic attack" evidence="3">
    <location>
        <position position="151"/>
    </location>
</feature>
<evidence type="ECO:0000256" key="1">
    <source>
        <dbReference type="ARBA" id="ARBA00022679"/>
    </source>
</evidence>
<accession>A0A941F610</accession>
<reference evidence="4" key="2">
    <citation type="submission" date="2021-04" db="EMBL/GenBank/DDBJ databases">
        <authorList>
            <person name="Zhang T."/>
            <person name="Zhang Y."/>
            <person name="Lu D."/>
            <person name="Zuo D."/>
            <person name="Du Z."/>
        </authorList>
    </citation>
    <scope>NUCLEOTIDE SEQUENCE</scope>
    <source>
        <strain evidence="4">JR1</strain>
    </source>
</reference>
<dbReference type="HAMAP" id="MF_00108">
    <property type="entry name" value="IspD"/>
    <property type="match status" value="1"/>
</dbReference>
<evidence type="ECO:0000256" key="3">
    <source>
        <dbReference type="HAMAP-Rule" id="MF_00108"/>
    </source>
</evidence>
<comment type="catalytic activity">
    <reaction evidence="3">
        <text>2-C-methyl-D-erythritol 4-phosphate + CTP + H(+) = 4-CDP-2-C-methyl-D-erythritol + diphosphate</text>
        <dbReference type="Rhea" id="RHEA:13429"/>
        <dbReference type="ChEBI" id="CHEBI:15378"/>
        <dbReference type="ChEBI" id="CHEBI:33019"/>
        <dbReference type="ChEBI" id="CHEBI:37563"/>
        <dbReference type="ChEBI" id="CHEBI:57823"/>
        <dbReference type="ChEBI" id="CHEBI:58262"/>
        <dbReference type="EC" id="2.7.7.60"/>
    </reaction>
</comment>
<comment type="function">
    <text evidence="3">Catalyzes the formation of 4-diphosphocytidyl-2-C-methyl-D-erythritol from CTP and 2-C-methyl-D-erythritol 4-phosphate (MEP).</text>
</comment>
<evidence type="ECO:0000313" key="5">
    <source>
        <dbReference type="Proteomes" id="UP000679220"/>
    </source>
</evidence>
<keyword evidence="1 3" id="KW-0808">Transferase</keyword>
<feature type="site" description="Transition state stabilizer" evidence="3">
    <location>
        <position position="22"/>
    </location>
</feature>
<keyword evidence="2 3" id="KW-0548">Nucleotidyltransferase</keyword>
<dbReference type="FunFam" id="3.90.550.10:FF:000003">
    <property type="entry name" value="2-C-methyl-D-erythritol 4-phosphate cytidylyltransferase"/>
    <property type="match status" value="1"/>
</dbReference>
<dbReference type="GO" id="GO:0019288">
    <property type="term" value="P:isopentenyl diphosphate biosynthetic process, methylerythritol 4-phosphate pathway"/>
    <property type="evidence" value="ECO:0007669"/>
    <property type="project" value="UniProtKB-UniRule"/>
</dbReference>
<dbReference type="PANTHER" id="PTHR32125">
    <property type="entry name" value="2-C-METHYL-D-ERYTHRITOL 4-PHOSPHATE CYTIDYLYLTRANSFERASE, CHLOROPLASTIC"/>
    <property type="match status" value="1"/>
</dbReference>
<dbReference type="NCBIfam" id="TIGR00453">
    <property type="entry name" value="ispD"/>
    <property type="match status" value="1"/>
</dbReference>
<dbReference type="CDD" id="cd02516">
    <property type="entry name" value="CDP-ME_synthetase"/>
    <property type="match status" value="1"/>
</dbReference>
<organism evidence="4 5">
    <name type="scientific">Carboxylicivirga sediminis</name>
    <dbReference type="NCBI Taxonomy" id="2006564"/>
    <lineage>
        <taxon>Bacteria</taxon>
        <taxon>Pseudomonadati</taxon>
        <taxon>Bacteroidota</taxon>
        <taxon>Bacteroidia</taxon>
        <taxon>Marinilabiliales</taxon>
        <taxon>Marinilabiliaceae</taxon>
        <taxon>Carboxylicivirga</taxon>
    </lineage>
</organism>
<proteinExistence type="inferred from homology"/>
<keyword evidence="3" id="KW-0414">Isoprene biosynthesis</keyword>
<dbReference type="PANTHER" id="PTHR32125:SF4">
    <property type="entry name" value="2-C-METHYL-D-ERYTHRITOL 4-PHOSPHATE CYTIDYLYLTRANSFERASE, CHLOROPLASTIC"/>
    <property type="match status" value="1"/>
</dbReference>
<dbReference type="RefSeq" id="WP_212192044.1">
    <property type="nucleotide sequence ID" value="NZ_JAGTAR010000026.1"/>
</dbReference>
<dbReference type="InterPro" id="IPR029044">
    <property type="entry name" value="Nucleotide-diphossugar_trans"/>
</dbReference>
<protein>
    <recommendedName>
        <fullName evidence="3">2-C-methyl-D-erythritol 4-phosphate cytidylyltransferase</fullName>
        <ecNumber evidence="3">2.7.7.60</ecNumber>
    </recommendedName>
    <alternativeName>
        <fullName evidence="3">4-diphosphocytidyl-2C-methyl-D-erythritol synthase</fullName>
    </alternativeName>
    <alternativeName>
        <fullName evidence="3">MEP cytidylyltransferase</fullName>
        <shortName evidence="3">MCT</shortName>
    </alternativeName>
</protein>
<gene>
    <name evidence="3" type="primary">ispD</name>
    <name evidence="4" type="ORF">KDU71_15705</name>
</gene>
<evidence type="ECO:0000256" key="2">
    <source>
        <dbReference type="ARBA" id="ARBA00022695"/>
    </source>
</evidence>
<reference evidence="4" key="1">
    <citation type="journal article" date="2018" name="Int. J. Syst. Evol. Microbiol.">
        <title>Carboxylicivirga sediminis sp. nov., isolated from coastal sediment.</title>
        <authorList>
            <person name="Wang F.Q."/>
            <person name="Ren L.H."/>
            <person name="Zou R.J."/>
            <person name="Sun Y.Z."/>
            <person name="Liu X.J."/>
            <person name="Jiang F."/>
            <person name="Liu L.J."/>
        </authorList>
    </citation>
    <scope>NUCLEOTIDE SEQUENCE</scope>
    <source>
        <strain evidence="4">JR1</strain>
    </source>
</reference>
<comment type="pathway">
    <text evidence="3">Isoprenoid biosynthesis; isopentenyl diphosphate biosynthesis via DXP pathway; isopentenyl diphosphate from 1-deoxy-D-xylulose 5-phosphate: step 2/6.</text>
</comment>
<dbReference type="EMBL" id="JAGTAR010000026">
    <property type="protein sequence ID" value="MBR8537017.1"/>
    <property type="molecule type" value="Genomic_DNA"/>
</dbReference>
<evidence type="ECO:0000313" key="4">
    <source>
        <dbReference type="EMBL" id="MBR8537017.1"/>
    </source>
</evidence>
<dbReference type="InterPro" id="IPR050088">
    <property type="entry name" value="IspD/TarI_cytidylyltransf_bact"/>
</dbReference>
<name>A0A941F610_9BACT</name>
<dbReference type="InterPro" id="IPR034683">
    <property type="entry name" value="IspD/TarI"/>
</dbReference>
<feature type="site" description="Positions MEP for the nucleophilic attack" evidence="3">
    <location>
        <position position="205"/>
    </location>
</feature>
<keyword evidence="5" id="KW-1185">Reference proteome</keyword>
<dbReference type="Gene3D" id="3.90.550.10">
    <property type="entry name" value="Spore Coat Polysaccharide Biosynthesis Protein SpsA, Chain A"/>
    <property type="match status" value="1"/>
</dbReference>
<comment type="caution">
    <text evidence="4">The sequence shown here is derived from an EMBL/GenBank/DDBJ whole genome shotgun (WGS) entry which is preliminary data.</text>
</comment>
<dbReference type="SUPFAM" id="SSF53448">
    <property type="entry name" value="Nucleotide-diphospho-sugar transferases"/>
    <property type="match status" value="1"/>
</dbReference>
<dbReference type="Proteomes" id="UP000679220">
    <property type="component" value="Unassembled WGS sequence"/>
</dbReference>
<sequence length="239" mass="26445">MTNYAIIVAGGSGTRMGSAIPKQFLEINGLPVLMHTINTFHNFDASLQLVLVLPEDQIAYWQDLCQKHRFSVAHAITPGGATRFESVKNGLQLVKEPALVGIHDGVRPFVSPDTLKRCYHHAKALGNAIPVLDAFESIRQIEEDCSKALDRSTIKLVQTPQVFHTDCLLPAYNQPYTPLFTDDASVVEAYGRTIHLVAGNRENIKITTPFDLVLAEAFIKAGFEESKEEEEDEVPMNNA</sequence>
<feature type="site" description="Transition state stabilizer" evidence="3">
    <location>
        <position position="15"/>
    </location>
</feature>
<dbReference type="InterPro" id="IPR001228">
    <property type="entry name" value="IspD"/>
</dbReference>
<dbReference type="Pfam" id="PF01128">
    <property type="entry name" value="IspD"/>
    <property type="match status" value="1"/>
</dbReference>